<feature type="domain" description="GST N-terminal" evidence="1">
    <location>
        <begin position="8"/>
        <end position="83"/>
    </location>
</feature>
<dbReference type="SUPFAM" id="SSF52833">
    <property type="entry name" value="Thioredoxin-like"/>
    <property type="match status" value="1"/>
</dbReference>
<dbReference type="Proteomes" id="UP000268192">
    <property type="component" value="Chromosome"/>
</dbReference>
<dbReference type="CDD" id="cd03202">
    <property type="entry name" value="GST_C_etherase_LigE"/>
    <property type="match status" value="1"/>
</dbReference>
<dbReference type="InterPro" id="IPR004045">
    <property type="entry name" value="Glutathione_S-Trfase_N"/>
</dbReference>
<dbReference type="InterPro" id="IPR054416">
    <property type="entry name" value="GST_UstS-like_C"/>
</dbReference>
<accession>A0A3Q8XPW8</accession>
<dbReference type="KEGG" id="abaw:D5400_15200"/>
<name>A0A3Q8XPW8_9HYPH</name>
<dbReference type="Pfam" id="PF22041">
    <property type="entry name" value="GST_C_7"/>
    <property type="match status" value="1"/>
</dbReference>
<dbReference type="Pfam" id="PF13409">
    <property type="entry name" value="GST_N_2"/>
    <property type="match status" value="1"/>
</dbReference>
<keyword evidence="3" id="KW-1185">Reference proteome</keyword>
<keyword evidence="2" id="KW-0808">Transferase</keyword>
<dbReference type="InterPro" id="IPR036249">
    <property type="entry name" value="Thioredoxin-like_sf"/>
</dbReference>
<dbReference type="AlphaFoldDB" id="A0A3Q8XPW8"/>
<evidence type="ECO:0000313" key="3">
    <source>
        <dbReference type="Proteomes" id="UP000268192"/>
    </source>
</evidence>
<dbReference type="EMBL" id="CP032509">
    <property type="protein sequence ID" value="AZN72435.1"/>
    <property type="molecule type" value="Genomic_DNA"/>
</dbReference>
<dbReference type="SUPFAM" id="SSF47616">
    <property type="entry name" value="GST C-terminal domain-like"/>
    <property type="match status" value="1"/>
</dbReference>
<dbReference type="RefSeq" id="WP_126010761.1">
    <property type="nucleotide sequence ID" value="NZ_CP032509.1"/>
</dbReference>
<dbReference type="Gene3D" id="3.40.30.10">
    <property type="entry name" value="Glutaredoxin"/>
    <property type="match status" value="1"/>
</dbReference>
<evidence type="ECO:0000259" key="1">
    <source>
        <dbReference type="PROSITE" id="PS50404"/>
    </source>
</evidence>
<dbReference type="PROSITE" id="PS50404">
    <property type="entry name" value="GST_NTER"/>
    <property type="match status" value="1"/>
</dbReference>
<sequence>MTIQLYELVGSDSARPFSPHCWKVVMALAHKGLAWESRYVPFTEIPKIEDGSGIVPVIRDGDATVSDSFAIALHLERTRPDGPSLFGGPGGEAMARFVEAWCQTQIHAIIGKAAIMDVHDALAPDDQAFFRNSREARFGMPLEETRERGLSELGKLNARLEPVRAMLRHQPFIGGASPLFSDYILFGAFQWARIIMREPLLGHDDPVLDWFETCLDLHGGIGRAVPAAA</sequence>
<dbReference type="InterPro" id="IPR036282">
    <property type="entry name" value="Glutathione-S-Trfase_C_sf"/>
</dbReference>
<dbReference type="GO" id="GO:0016740">
    <property type="term" value="F:transferase activity"/>
    <property type="evidence" value="ECO:0007669"/>
    <property type="project" value="UniProtKB-KW"/>
</dbReference>
<organism evidence="2 3">
    <name type="scientific">Georhizobium profundi</name>
    <dbReference type="NCBI Taxonomy" id="2341112"/>
    <lineage>
        <taxon>Bacteria</taxon>
        <taxon>Pseudomonadati</taxon>
        <taxon>Pseudomonadota</taxon>
        <taxon>Alphaproteobacteria</taxon>
        <taxon>Hyphomicrobiales</taxon>
        <taxon>Rhizobiaceae</taxon>
        <taxon>Georhizobium</taxon>
    </lineage>
</organism>
<reference evidence="2 3" key="1">
    <citation type="submission" date="2018-09" db="EMBL/GenBank/DDBJ databases">
        <title>Marinorhizobium profundi gen. nov., sp. nov., isolated from a deep-sea sediment sample from the New Britain Trench and proposal of Marinorhizobiaceae fam. nov. in the order Rhizobiales of the class Alphaproteobacteria.</title>
        <authorList>
            <person name="Cao J."/>
        </authorList>
    </citation>
    <scope>NUCLEOTIDE SEQUENCE [LARGE SCALE GENOMIC DNA]</scope>
    <source>
        <strain evidence="2 3">WS11</strain>
    </source>
</reference>
<protein>
    <submittedName>
        <fullName evidence="2">Glutathione S-transferase family protein</fullName>
    </submittedName>
</protein>
<evidence type="ECO:0000313" key="2">
    <source>
        <dbReference type="EMBL" id="AZN72435.1"/>
    </source>
</evidence>
<proteinExistence type="predicted"/>
<dbReference type="Gene3D" id="1.20.1050.10">
    <property type="match status" value="1"/>
</dbReference>
<dbReference type="OrthoDB" id="508035at2"/>
<gene>
    <name evidence="2" type="ORF">D5400_15200</name>
</gene>